<accession>A0A2A4CN04</accession>
<proteinExistence type="predicted"/>
<gene>
    <name evidence="1" type="ORF">CLN94_12910</name>
</gene>
<reference evidence="1 2" key="1">
    <citation type="submission" date="2017-09" db="EMBL/GenBank/DDBJ databases">
        <title>A multilocus sequence analysis scheme for characterization of bacteria in the genus Thioclava.</title>
        <authorList>
            <person name="Liu Y."/>
            <person name="Shao Z."/>
        </authorList>
    </citation>
    <scope>NUCLEOTIDE SEQUENCE [LARGE SCALE GENOMIC DNA]</scope>
    <source>
        <strain evidence="1 2">CAU 1312</strain>
    </source>
</reference>
<evidence type="ECO:0000313" key="1">
    <source>
        <dbReference type="EMBL" id="PCD75648.1"/>
    </source>
</evidence>
<dbReference type="Proteomes" id="UP000243507">
    <property type="component" value="Unassembled WGS sequence"/>
</dbReference>
<evidence type="ECO:0000313" key="2">
    <source>
        <dbReference type="Proteomes" id="UP000243507"/>
    </source>
</evidence>
<protein>
    <submittedName>
        <fullName evidence="1">Uncharacterized protein</fullName>
    </submittedName>
</protein>
<dbReference type="EMBL" id="NTJD01000011">
    <property type="protein sequence ID" value="PCD75648.1"/>
    <property type="molecule type" value="Genomic_DNA"/>
</dbReference>
<name>A0A2A4CN04_9RHOB</name>
<dbReference type="AlphaFoldDB" id="A0A2A4CN04"/>
<organism evidence="1 2">
    <name type="scientific">Pseudothioclava arenosa</name>
    <dbReference type="NCBI Taxonomy" id="1795308"/>
    <lineage>
        <taxon>Bacteria</taxon>
        <taxon>Pseudomonadati</taxon>
        <taxon>Pseudomonadota</taxon>
        <taxon>Alphaproteobacteria</taxon>
        <taxon>Rhodobacterales</taxon>
        <taxon>Paracoccaceae</taxon>
        <taxon>Pseudothioclava</taxon>
    </lineage>
</organism>
<comment type="caution">
    <text evidence="1">The sequence shown here is derived from an EMBL/GenBank/DDBJ whole genome shotgun (WGS) entry which is preliminary data.</text>
</comment>
<keyword evidence="2" id="KW-1185">Reference proteome</keyword>
<sequence length="238" mass="27344">MVSDTFETNLIHTEIIRNIYEDEIIICDVSGRNPNVFFELGIRMATQKPTIIIKDDKTIYPFDTSTNRYIQYPRDLRHPLMEKFKTELIAMIGKVKHQTEDQSFIGQIGPFKIPKIESTEVSASEAILQRLNEIERKMTPPETRRVINPAYKFRFHPGAEVKFRNIDIDEVDACIRNIDAAAINDAIETMCQTDWKVSFNVPHILENDHTHVGIAGPDVMTKSFQTAFMKALDDAIPF</sequence>